<keyword evidence="2" id="KW-1185">Reference proteome</keyword>
<organism evidence="1 2">
    <name type="scientific">Pseudoalteromonas ulvae</name>
    <dbReference type="NCBI Taxonomy" id="107327"/>
    <lineage>
        <taxon>Bacteria</taxon>
        <taxon>Pseudomonadati</taxon>
        <taxon>Pseudomonadota</taxon>
        <taxon>Gammaproteobacteria</taxon>
        <taxon>Alteromonadales</taxon>
        <taxon>Pseudoalteromonadaceae</taxon>
        <taxon>Pseudoalteromonas</taxon>
    </lineage>
</organism>
<accession>A0A244CUK5</accession>
<name>A0A244CUK5_PSEDV</name>
<comment type="caution">
    <text evidence="1">The sequence shown here is derived from an EMBL/GenBank/DDBJ whole genome shotgun (WGS) entry which is preliminary data.</text>
</comment>
<reference evidence="1 2" key="1">
    <citation type="submission" date="2017-02" db="EMBL/GenBank/DDBJ databases">
        <title>Pseudoalteromonas ulvae TC14 Genome.</title>
        <authorList>
            <person name="Molmeret M."/>
        </authorList>
    </citation>
    <scope>NUCLEOTIDE SEQUENCE [LARGE SCALE GENOMIC DNA]</scope>
    <source>
        <strain evidence="1">TC14</strain>
    </source>
</reference>
<evidence type="ECO:0000313" key="1">
    <source>
        <dbReference type="EMBL" id="OUL59271.1"/>
    </source>
</evidence>
<sequence>MILNPVLINQAATVPASLLHLDVDPNAERFMVIDRKTAALLYHSKTLGQSIHKVVFPLQYSIPDASLCVLLFDDDREFESKMADHILCDTVDLKLL</sequence>
<evidence type="ECO:0000313" key="2">
    <source>
        <dbReference type="Proteomes" id="UP000194841"/>
    </source>
</evidence>
<proteinExistence type="predicted"/>
<gene>
    <name evidence="1" type="ORF">B1199_03100</name>
</gene>
<dbReference type="Proteomes" id="UP000194841">
    <property type="component" value="Unassembled WGS sequence"/>
</dbReference>
<dbReference type="AlphaFoldDB" id="A0A244CUK5"/>
<protein>
    <submittedName>
        <fullName evidence="1">Uncharacterized protein</fullName>
    </submittedName>
</protein>
<dbReference type="EMBL" id="MWPV01000001">
    <property type="protein sequence ID" value="OUL59271.1"/>
    <property type="molecule type" value="Genomic_DNA"/>
</dbReference>